<dbReference type="InterPro" id="IPR029060">
    <property type="entry name" value="PIN-like_dom_sf"/>
</dbReference>
<dbReference type="EC" id="3.1.-.-" evidence="8"/>
<comment type="function">
    <text evidence="8">Toxic component of a toxin-antitoxin (TA) system. An RNase.</text>
</comment>
<reference evidence="10" key="1">
    <citation type="submission" date="2019-02" db="EMBL/GenBank/DDBJ databases">
        <authorList>
            <person name="Gruber-Vodicka R. H."/>
            <person name="Seah K. B. B."/>
        </authorList>
    </citation>
    <scope>NUCLEOTIDE SEQUENCE</scope>
    <source>
        <strain evidence="10">BECK_DK47</strain>
    </source>
</reference>
<dbReference type="GO" id="GO:0004540">
    <property type="term" value="F:RNA nuclease activity"/>
    <property type="evidence" value="ECO:0007669"/>
    <property type="project" value="InterPro"/>
</dbReference>
<dbReference type="CDD" id="cd18741">
    <property type="entry name" value="PIN_VapC4-5_FitB-like"/>
    <property type="match status" value="1"/>
</dbReference>
<keyword evidence="3 8" id="KW-0540">Nuclease</keyword>
<sequence>MLLDTDVLIWYMRGDENARGLVDGLSDVTLSAVTYMELVQGMRNKVELAALDTALARWKARPEAIGREISEHAVLLVRRYFLSHSLRMADALIAATALELNRPLITANDKHYRMIDELDLVIFRPRQ</sequence>
<evidence type="ECO:0000256" key="1">
    <source>
        <dbReference type="ARBA" id="ARBA00001946"/>
    </source>
</evidence>
<dbReference type="GO" id="GO:0000287">
    <property type="term" value="F:magnesium ion binding"/>
    <property type="evidence" value="ECO:0007669"/>
    <property type="project" value="UniProtKB-UniRule"/>
</dbReference>
<evidence type="ECO:0000256" key="3">
    <source>
        <dbReference type="ARBA" id="ARBA00022722"/>
    </source>
</evidence>
<dbReference type="InterPro" id="IPR022907">
    <property type="entry name" value="VapC_family"/>
</dbReference>
<keyword evidence="8" id="KW-0800">Toxin</keyword>
<dbReference type="InterPro" id="IPR002716">
    <property type="entry name" value="PIN_dom"/>
</dbReference>
<evidence type="ECO:0000256" key="5">
    <source>
        <dbReference type="ARBA" id="ARBA00022801"/>
    </source>
</evidence>
<evidence type="ECO:0000256" key="2">
    <source>
        <dbReference type="ARBA" id="ARBA00022649"/>
    </source>
</evidence>
<dbReference type="PANTHER" id="PTHR33653:SF1">
    <property type="entry name" value="RIBONUCLEASE VAPC2"/>
    <property type="match status" value="1"/>
</dbReference>
<keyword evidence="5 8" id="KW-0378">Hydrolase</keyword>
<accession>A0A450THJ7</accession>
<dbReference type="Pfam" id="PF01850">
    <property type="entry name" value="PIN"/>
    <property type="match status" value="1"/>
</dbReference>
<dbReference type="GO" id="GO:0090729">
    <property type="term" value="F:toxin activity"/>
    <property type="evidence" value="ECO:0007669"/>
    <property type="project" value="UniProtKB-KW"/>
</dbReference>
<gene>
    <name evidence="8" type="primary">vapC</name>
    <name evidence="10" type="ORF">BECKDK2373B_GA0170837_11773</name>
</gene>
<dbReference type="GO" id="GO:0016787">
    <property type="term" value="F:hydrolase activity"/>
    <property type="evidence" value="ECO:0007669"/>
    <property type="project" value="UniProtKB-KW"/>
</dbReference>
<feature type="binding site" evidence="8">
    <location>
        <position position="90"/>
    </location>
    <ligand>
        <name>Mg(2+)</name>
        <dbReference type="ChEBI" id="CHEBI:18420"/>
    </ligand>
</feature>
<comment type="similarity">
    <text evidence="7 8">Belongs to the PINc/VapC protein family.</text>
</comment>
<dbReference type="Gene3D" id="3.40.50.1010">
    <property type="entry name" value="5'-nuclease"/>
    <property type="match status" value="1"/>
</dbReference>
<evidence type="ECO:0000256" key="6">
    <source>
        <dbReference type="ARBA" id="ARBA00022842"/>
    </source>
</evidence>
<dbReference type="HAMAP" id="MF_00265">
    <property type="entry name" value="VapC_Nob1"/>
    <property type="match status" value="1"/>
</dbReference>
<dbReference type="PANTHER" id="PTHR33653">
    <property type="entry name" value="RIBONUCLEASE VAPC2"/>
    <property type="match status" value="1"/>
</dbReference>
<evidence type="ECO:0000313" key="10">
    <source>
        <dbReference type="EMBL" id="VFJ66720.1"/>
    </source>
</evidence>
<dbReference type="AlphaFoldDB" id="A0A450THJ7"/>
<name>A0A450THJ7_9GAMM</name>
<evidence type="ECO:0000256" key="8">
    <source>
        <dbReference type="HAMAP-Rule" id="MF_00265"/>
    </source>
</evidence>
<feature type="binding site" evidence="8">
    <location>
        <position position="4"/>
    </location>
    <ligand>
        <name>Mg(2+)</name>
        <dbReference type="ChEBI" id="CHEBI:18420"/>
    </ligand>
</feature>
<organism evidence="10">
    <name type="scientific">Candidatus Kentrum sp. DK</name>
    <dbReference type="NCBI Taxonomy" id="2126562"/>
    <lineage>
        <taxon>Bacteria</taxon>
        <taxon>Pseudomonadati</taxon>
        <taxon>Pseudomonadota</taxon>
        <taxon>Gammaproteobacteria</taxon>
        <taxon>Candidatus Kentrum</taxon>
    </lineage>
</organism>
<evidence type="ECO:0000256" key="7">
    <source>
        <dbReference type="ARBA" id="ARBA00038093"/>
    </source>
</evidence>
<keyword evidence="4 8" id="KW-0479">Metal-binding</keyword>
<protein>
    <recommendedName>
        <fullName evidence="8">Ribonuclease VapC</fullName>
        <shortName evidence="8">RNase VapC</shortName>
        <ecNumber evidence="8">3.1.-.-</ecNumber>
    </recommendedName>
    <alternativeName>
        <fullName evidence="8">Toxin VapC</fullName>
    </alternativeName>
</protein>
<keyword evidence="2 8" id="KW-1277">Toxin-antitoxin system</keyword>
<proteinExistence type="inferred from homology"/>
<keyword evidence="6 8" id="KW-0460">Magnesium</keyword>
<comment type="cofactor">
    <cofactor evidence="1 8">
        <name>Mg(2+)</name>
        <dbReference type="ChEBI" id="CHEBI:18420"/>
    </cofactor>
</comment>
<evidence type="ECO:0000259" key="9">
    <source>
        <dbReference type="Pfam" id="PF01850"/>
    </source>
</evidence>
<dbReference type="EMBL" id="CAADEX010000177">
    <property type="protein sequence ID" value="VFJ66720.1"/>
    <property type="molecule type" value="Genomic_DNA"/>
</dbReference>
<evidence type="ECO:0000256" key="4">
    <source>
        <dbReference type="ARBA" id="ARBA00022723"/>
    </source>
</evidence>
<dbReference type="SUPFAM" id="SSF88723">
    <property type="entry name" value="PIN domain-like"/>
    <property type="match status" value="1"/>
</dbReference>
<feature type="domain" description="PIN" evidence="9">
    <location>
        <begin position="1"/>
        <end position="114"/>
    </location>
</feature>
<dbReference type="InterPro" id="IPR050556">
    <property type="entry name" value="Type_II_TA_system_RNase"/>
</dbReference>